<accession>L8GIY1</accession>
<gene>
    <name evidence="3" type="ORF">ACA1_096380</name>
</gene>
<feature type="region of interest" description="Disordered" evidence="1">
    <location>
        <begin position="175"/>
        <end position="198"/>
    </location>
</feature>
<dbReference type="Pfam" id="PF08213">
    <property type="entry name" value="COX24_C"/>
    <property type="match status" value="1"/>
</dbReference>
<dbReference type="RefSeq" id="XP_004334980.1">
    <property type="nucleotide sequence ID" value="XM_004334932.1"/>
</dbReference>
<dbReference type="AlphaFoldDB" id="L8GIY1"/>
<evidence type="ECO:0000313" key="3">
    <source>
        <dbReference type="EMBL" id="ELR12967.1"/>
    </source>
</evidence>
<dbReference type="InterPro" id="IPR013177">
    <property type="entry name" value="Ribosomal_mS38_C"/>
</dbReference>
<protein>
    <recommendedName>
        <fullName evidence="2">Ribosomal protein mS38 C-terminal domain-containing protein</fullName>
    </recommendedName>
</protein>
<dbReference type="CDD" id="cd23699">
    <property type="entry name" value="At5g63150_CTD"/>
    <property type="match status" value="1"/>
</dbReference>
<feature type="domain" description="Ribosomal protein mS38 C-terminal" evidence="2">
    <location>
        <begin position="164"/>
        <end position="197"/>
    </location>
</feature>
<evidence type="ECO:0000259" key="2">
    <source>
        <dbReference type="SMART" id="SM01155"/>
    </source>
</evidence>
<dbReference type="VEuPathDB" id="AmoebaDB:ACA1_096380"/>
<proteinExistence type="predicted"/>
<dbReference type="GeneID" id="14913232"/>
<sequence length="198" mass="22260">MQRAGWMRRGLFPREMSSSSATLWTRAAGIASSARTARTFSITVTRRSIDSGAGPIDSEVLCSDAVPTLLQTTPRSTADEEGQNFGKINDTFVNWTTKGFFTIHGGRLHNGVGPANFNPLAERKPLYLKNVGVFASMVDVPVSLPWSDGAISMWEKMQPLDSYQMDSVMRKRARKMNKHKHRKKLKESRFLRRKLKKA</sequence>
<dbReference type="KEGG" id="acan:ACA1_096380"/>
<evidence type="ECO:0000313" key="4">
    <source>
        <dbReference type="Proteomes" id="UP000011083"/>
    </source>
</evidence>
<dbReference type="EMBL" id="KB008103">
    <property type="protein sequence ID" value="ELR12967.1"/>
    <property type="molecule type" value="Genomic_DNA"/>
</dbReference>
<dbReference type="SMART" id="SM01155">
    <property type="entry name" value="DUF1713"/>
    <property type="match status" value="1"/>
</dbReference>
<dbReference type="Proteomes" id="UP000011083">
    <property type="component" value="Unassembled WGS sequence"/>
</dbReference>
<organism evidence="3 4">
    <name type="scientific">Acanthamoeba castellanii (strain ATCC 30010 / Neff)</name>
    <dbReference type="NCBI Taxonomy" id="1257118"/>
    <lineage>
        <taxon>Eukaryota</taxon>
        <taxon>Amoebozoa</taxon>
        <taxon>Discosea</taxon>
        <taxon>Longamoebia</taxon>
        <taxon>Centramoebida</taxon>
        <taxon>Acanthamoebidae</taxon>
        <taxon>Acanthamoeba</taxon>
    </lineage>
</organism>
<evidence type="ECO:0000256" key="1">
    <source>
        <dbReference type="SAM" id="MobiDB-lite"/>
    </source>
</evidence>
<name>L8GIY1_ACACF</name>
<keyword evidence="4" id="KW-1185">Reference proteome</keyword>
<reference evidence="3 4" key="1">
    <citation type="journal article" date="2013" name="Genome Biol.">
        <title>Genome of Acanthamoeba castellanii highlights extensive lateral gene transfer and early evolution of tyrosine kinase signaling.</title>
        <authorList>
            <person name="Clarke M."/>
            <person name="Lohan A.J."/>
            <person name="Liu B."/>
            <person name="Lagkouvardos I."/>
            <person name="Roy S."/>
            <person name="Zafar N."/>
            <person name="Bertelli C."/>
            <person name="Schilde C."/>
            <person name="Kianianmomeni A."/>
            <person name="Burglin T.R."/>
            <person name="Frech C."/>
            <person name="Turcotte B."/>
            <person name="Kopec K.O."/>
            <person name="Synnott J.M."/>
            <person name="Choo C."/>
            <person name="Paponov I."/>
            <person name="Finkler A."/>
            <person name="Soon Heng Tan C."/>
            <person name="Hutchins A.P."/>
            <person name="Weinmeier T."/>
            <person name="Rattei T."/>
            <person name="Chu J.S."/>
            <person name="Gimenez G."/>
            <person name="Irimia M."/>
            <person name="Rigden D.J."/>
            <person name="Fitzpatrick D.A."/>
            <person name="Lorenzo-Morales J."/>
            <person name="Bateman A."/>
            <person name="Chiu C.H."/>
            <person name="Tang P."/>
            <person name="Hegemann P."/>
            <person name="Fromm H."/>
            <person name="Raoult D."/>
            <person name="Greub G."/>
            <person name="Miranda-Saavedra D."/>
            <person name="Chen N."/>
            <person name="Nash P."/>
            <person name="Ginger M.L."/>
            <person name="Horn M."/>
            <person name="Schaap P."/>
            <person name="Caler L."/>
            <person name="Loftus B."/>
        </authorList>
    </citation>
    <scope>NUCLEOTIDE SEQUENCE [LARGE SCALE GENOMIC DNA]</scope>
    <source>
        <strain evidence="3 4">Neff</strain>
    </source>
</reference>